<dbReference type="OrthoDB" id="9800132at2"/>
<evidence type="ECO:0000256" key="3">
    <source>
        <dbReference type="ARBA" id="ARBA00014962"/>
    </source>
</evidence>
<accession>A0A146G7T3</accession>
<evidence type="ECO:0000256" key="8">
    <source>
        <dbReference type="ARBA" id="ARBA00022989"/>
    </source>
</evidence>
<comment type="caution">
    <text evidence="12">The sequence shown here is derived from an EMBL/GenBank/DDBJ whole genome shotgun (WGS) entry which is preliminary data.</text>
</comment>
<dbReference type="NCBIfam" id="TIGR00739">
    <property type="entry name" value="yajC"/>
    <property type="match status" value="1"/>
</dbReference>
<keyword evidence="8 11" id="KW-1133">Transmembrane helix</keyword>
<reference evidence="13" key="1">
    <citation type="journal article" date="2017" name="Genome Announc.">
        <title>Draft Genome Sequence of Terrimicrobium sacchariphilum NM-5T, a Facultative Anaerobic Soil Bacterium of the Class Spartobacteria.</title>
        <authorList>
            <person name="Qiu Y.L."/>
            <person name="Tourlousse D.M."/>
            <person name="Matsuura N."/>
            <person name="Ohashi A."/>
            <person name="Sekiguchi Y."/>
        </authorList>
    </citation>
    <scope>NUCLEOTIDE SEQUENCE [LARGE SCALE GENOMIC DNA]</scope>
    <source>
        <strain evidence="13">NM-5</strain>
    </source>
</reference>
<keyword evidence="13" id="KW-1185">Reference proteome</keyword>
<evidence type="ECO:0000256" key="11">
    <source>
        <dbReference type="SAM" id="Phobius"/>
    </source>
</evidence>
<dbReference type="STRING" id="690879.TSACC_21819"/>
<keyword evidence="7" id="KW-0653">Protein transport</keyword>
<evidence type="ECO:0000256" key="10">
    <source>
        <dbReference type="ARBA" id="ARBA00023136"/>
    </source>
</evidence>
<evidence type="ECO:0000256" key="9">
    <source>
        <dbReference type="ARBA" id="ARBA00023010"/>
    </source>
</evidence>
<dbReference type="Proteomes" id="UP000076023">
    <property type="component" value="Unassembled WGS sequence"/>
</dbReference>
<dbReference type="RefSeq" id="WP_075079138.1">
    <property type="nucleotide sequence ID" value="NZ_BDCO01000002.1"/>
</dbReference>
<dbReference type="GO" id="GO:0015031">
    <property type="term" value="P:protein transport"/>
    <property type="evidence" value="ECO:0007669"/>
    <property type="project" value="UniProtKB-KW"/>
</dbReference>
<keyword evidence="9" id="KW-0811">Translocation</keyword>
<evidence type="ECO:0000256" key="4">
    <source>
        <dbReference type="ARBA" id="ARBA00022448"/>
    </source>
</evidence>
<dbReference type="EMBL" id="BDCO01000002">
    <property type="protein sequence ID" value="GAT33403.1"/>
    <property type="molecule type" value="Genomic_DNA"/>
</dbReference>
<proteinExistence type="inferred from homology"/>
<keyword evidence="5" id="KW-1003">Cell membrane</keyword>
<name>A0A146G7T3_TERSA</name>
<dbReference type="GO" id="GO:0005886">
    <property type="term" value="C:plasma membrane"/>
    <property type="evidence" value="ECO:0007669"/>
    <property type="project" value="UniProtKB-SubCell"/>
</dbReference>
<comment type="similarity">
    <text evidence="2">Belongs to the YajC family.</text>
</comment>
<evidence type="ECO:0000256" key="7">
    <source>
        <dbReference type="ARBA" id="ARBA00022927"/>
    </source>
</evidence>
<dbReference type="PANTHER" id="PTHR33909">
    <property type="entry name" value="SEC TRANSLOCON ACCESSORY COMPLEX SUBUNIT YAJC"/>
    <property type="match status" value="1"/>
</dbReference>
<dbReference type="InterPro" id="IPR003849">
    <property type="entry name" value="Preprotein_translocase_YajC"/>
</dbReference>
<evidence type="ECO:0000313" key="12">
    <source>
        <dbReference type="EMBL" id="GAT33403.1"/>
    </source>
</evidence>
<dbReference type="PANTHER" id="PTHR33909:SF1">
    <property type="entry name" value="SEC TRANSLOCON ACCESSORY COMPLEX SUBUNIT YAJC"/>
    <property type="match status" value="1"/>
</dbReference>
<gene>
    <name evidence="12" type="ORF">TSACC_21819</name>
</gene>
<comment type="subcellular location">
    <subcellularLocation>
        <location evidence="1">Cell membrane</location>
        <topology evidence="1">Single-pass membrane protein</topology>
    </subcellularLocation>
</comment>
<evidence type="ECO:0000256" key="1">
    <source>
        <dbReference type="ARBA" id="ARBA00004162"/>
    </source>
</evidence>
<protein>
    <recommendedName>
        <fullName evidence="3">Sec translocon accessory complex subunit YajC</fullName>
    </recommendedName>
</protein>
<keyword evidence="6 11" id="KW-0812">Transmembrane</keyword>
<dbReference type="PRINTS" id="PR01853">
    <property type="entry name" value="YAJCTRNLCASE"/>
</dbReference>
<keyword evidence="10 11" id="KW-0472">Membrane</keyword>
<keyword evidence="4" id="KW-0813">Transport</keyword>
<dbReference type="AlphaFoldDB" id="A0A146G7T3"/>
<evidence type="ECO:0000256" key="2">
    <source>
        <dbReference type="ARBA" id="ARBA00006742"/>
    </source>
</evidence>
<evidence type="ECO:0000256" key="5">
    <source>
        <dbReference type="ARBA" id="ARBA00022475"/>
    </source>
</evidence>
<dbReference type="InParanoid" id="A0A146G7T3"/>
<evidence type="ECO:0000313" key="13">
    <source>
        <dbReference type="Proteomes" id="UP000076023"/>
    </source>
</evidence>
<feature type="transmembrane region" description="Helical" evidence="11">
    <location>
        <begin position="25"/>
        <end position="43"/>
    </location>
</feature>
<evidence type="ECO:0000256" key="6">
    <source>
        <dbReference type="ARBA" id="ARBA00022692"/>
    </source>
</evidence>
<dbReference type="Pfam" id="PF02699">
    <property type="entry name" value="YajC"/>
    <property type="match status" value="1"/>
</dbReference>
<dbReference type="SMART" id="SM01323">
    <property type="entry name" value="YajC"/>
    <property type="match status" value="1"/>
</dbReference>
<organism evidence="12 13">
    <name type="scientific">Terrimicrobium sacchariphilum</name>
    <dbReference type="NCBI Taxonomy" id="690879"/>
    <lineage>
        <taxon>Bacteria</taxon>
        <taxon>Pseudomonadati</taxon>
        <taxon>Verrucomicrobiota</taxon>
        <taxon>Terrimicrobiia</taxon>
        <taxon>Terrimicrobiales</taxon>
        <taxon>Terrimicrobiaceae</taxon>
        <taxon>Terrimicrobium</taxon>
    </lineage>
</organism>
<dbReference type="FunCoup" id="A0A146G7T3">
    <property type="interactions" value="226"/>
</dbReference>
<sequence>MNLHTLLILAQSTPAGGGAPQQNVLVQMIPLVLIFVIFYFLLIRPQQKRQKDHEKLVSALKTGDRVITNAGIHGIIVNVKDRSVLIKVADNVKIEFDRAAIATVDKSSDTAVEETKA</sequence>